<evidence type="ECO:0000259" key="1">
    <source>
        <dbReference type="Pfam" id="PF18962"/>
    </source>
</evidence>
<proteinExistence type="predicted"/>
<gene>
    <name evidence="2" type="ORF">IPP15_20520</name>
</gene>
<organism evidence="2 3">
    <name type="scientific">Candidatus Opimibacter skivensis</name>
    <dbReference type="NCBI Taxonomy" id="2982028"/>
    <lineage>
        <taxon>Bacteria</taxon>
        <taxon>Pseudomonadati</taxon>
        <taxon>Bacteroidota</taxon>
        <taxon>Saprospiria</taxon>
        <taxon>Saprospirales</taxon>
        <taxon>Saprospiraceae</taxon>
        <taxon>Candidatus Opimibacter</taxon>
    </lineage>
</organism>
<dbReference type="InterPro" id="IPR026444">
    <property type="entry name" value="Secre_tail"/>
</dbReference>
<evidence type="ECO:0000313" key="2">
    <source>
        <dbReference type="EMBL" id="MBK9984714.1"/>
    </source>
</evidence>
<comment type="caution">
    <text evidence="2">The sequence shown here is derived from an EMBL/GenBank/DDBJ whole genome shotgun (WGS) entry which is preliminary data.</text>
</comment>
<feature type="domain" description="Secretion system C-terminal sorting" evidence="1">
    <location>
        <begin position="705"/>
        <end position="778"/>
    </location>
</feature>
<accession>A0A9D7XPP1</accession>
<reference evidence="2 3" key="1">
    <citation type="submission" date="2020-10" db="EMBL/GenBank/DDBJ databases">
        <title>Connecting structure to function with the recovery of over 1000 high-quality activated sludge metagenome-assembled genomes encoding full-length rRNA genes using long-read sequencing.</title>
        <authorList>
            <person name="Singleton C.M."/>
            <person name="Petriglieri F."/>
            <person name="Kristensen J.M."/>
            <person name="Kirkegaard R.H."/>
            <person name="Michaelsen T.Y."/>
            <person name="Andersen M.H."/>
            <person name="Karst S.M."/>
            <person name="Dueholm M.S."/>
            <person name="Nielsen P.H."/>
            <person name="Albertsen M."/>
        </authorList>
    </citation>
    <scope>NUCLEOTIDE SEQUENCE [LARGE SCALE GENOMIC DNA]</scope>
    <source>
        <strain evidence="2">Ribe_18-Q3-R11-54_MAXAC.273</strain>
    </source>
</reference>
<dbReference type="Proteomes" id="UP000808337">
    <property type="component" value="Unassembled WGS sequence"/>
</dbReference>
<sequence length="785" mass="86179">MNTHTIKIKLHLVIIITLFFSSLCISTYAQEPNVNVRFSNPHYSNQTNQYCVDVEFKSDTSAVEIFGMNIRFFYDVSSLELIGFSDFKGGYAPVFPDPAVEITSTAGPMLFNFSGSAVWVNGAMQLVNQDTTAIILDTIVWTKIFQVCFNITDPNPDMEHFCPSLVWDMEQDSENGGFMMGDDGVTITAIDPNPLMESCVVNEHVTQFNWAYMGSGNYPWGLPIENNCIALIQQTLVVTSPANVILEYPQSTDPSSTGYASASDVCEGNPSISFNDIISDGQCPNEFTIYRMWIATNLCNQSDTSIQIINVYDTTPPVLTCPQNITIECPSGTSPELYAAATATDEGGGVTTITFIGDIITNEISPSHFILTRTFMASDICGNTSIGVQIITVNDVTPPSIVIPHQSIINTFFSAGRSFVYLSHTEIMNTLNSFAANSITVTDNCNQIILPVFKLMTTIAANCVEQGFKEERVYTWTATDDNGNVTVLSFVIDIIDDIAPILSEIPADVKIFCDSLPSVPVIYADDVSLPVSIIYIQKIEPANEHGYFNVFREWTATDACGNSTTGSQHIYWKPNAILSATIIIPEHVICNSNKVMITSLVTGETAGVTYGWKVTGGKNYIQAGQGTPTIYIYKDAGVATVYLILTDPYGCITITSIDIDCQMPGVTYTKMNSINDPVTMPDPTEVTAISSYDQIVSPEIMLLNLYPNPVSDNLNLSFEIIEAKDIELTMVNNTGRIYHSSIYQSNPGLNTISIDVSQVPEGIYFLQIKSGQQMIRKILSVLHKI</sequence>
<name>A0A9D7XPP1_9BACT</name>
<protein>
    <submittedName>
        <fullName evidence="2">T9SS type A sorting domain-containing protein</fullName>
    </submittedName>
</protein>
<dbReference type="Pfam" id="PF18962">
    <property type="entry name" value="Por_Secre_tail"/>
    <property type="match status" value="1"/>
</dbReference>
<dbReference type="NCBIfam" id="TIGR04183">
    <property type="entry name" value="Por_Secre_tail"/>
    <property type="match status" value="1"/>
</dbReference>
<dbReference type="AlphaFoldDB" id="A0A9D7XPP1"/>
<dbReference type="EMBL" id="JADKGY010000031">
    <property type="protein sequence ID" value="MBK9984714.1"/>
    <property type="molecule type" value="Genomic_DNA"/>
</dbReference>
<evidence type="ECO:0000313" key="3">
    <source>
        <dbReference type="Proteomes" id="UP000808337"/>
    </source>
</evidence>